<dbReference type="InterPro" id="IPR002711">
    <property type="entry name" value="HNH"/>
</dbReference>
<reference evidence="2" key="1">
    <citation type="journal article" date="2015" name="Nature">
        <title>Complex archaea that bridge the gap between prokaryotes and eukaryotes.</title>
        <authorList>
            <person name="Spang A."/>
            <person name="Saw J.H."/>
            <person name="Jorgensen S.L."/>
            <person name="Zaremba-Niedzwiedzka K."/>
            <person name="Martijn J."/>
            <person name="Lind A.E."/>
            <person name="van Eijk R."/>
            <person name="Schleper C."/>
            <person name="Guy L."/>
            <person name="Ettema T.J."/>
        </authorList>
    </citation>
    <scope>NUCLEOTIDE SEQUENCE</scope>
</reference>
<feature type="domain" description="HNH nuclease" evidence="1">
    <location>
        <begin position="75"/>
        <end position="138"/>
    </location>
</feature>
<dbReference type="PANTHER" id="PTHR33877:SF2">
    <property type="entry name" value="OS07G0170200 PROTEIN"/>
    <property type="match status" value="1"/>
</dbReference>
<dbReference type="InterPro" id="IPR003615">
    <property type="entry name" value="HNH_nuc"/>
</dbReference>
<gene>
    <name evidence="2" type="ORF">LCGC14_1426850</name>
</gene>
<accession>A0A0F9M593</accession>
<name>A0A0F9M593_9ZZZZ</name>
<comment type="caution">
    <text evidence="2">The sequence shown here is derived from an EMBL/GenBank/DDBJ whole genome shotgun (WGS) entry which is preliminary data.</text>
</comment>
<dbReference type="CDD" id="cd00085">
    <property type="entry name" value="HNHc"/>
    <property type="match status" value="1"/>
</dbReference>
<dbReference type="GO" id="GO:0003676">
    <property type="term" value="F:nucleic acid binding"/>
    <property type="evidence" value="ECO:0007669"/>
    <property type="project" value="InterPro"/>
</dbReference>
<dbReference type="GO" id="GO:0004519">
    <property type="term" value="F:endonuclease activity"/>
    <property type="evidence" value="ECO:0007669"/>
    <property type="project" value="InterPro"/>
</dbReference>
<proteinExistence type="predicted"/>
<protein>
    <recommendedName>
        <fullName evidence="1">HNH nuclease domain-containing protein</fullName>
    </recommendedName>
</protein>
<dbReference type="Pfam" id="PF01844">
    <property type="entry name" value="HNH"/>
    <property type="match status" value="1"/>
</dbReference>
<dbReference type="Gene3D" id="1.10.30.50">
    <property type="match status" value="1"/>
</dbReference>
<dbReference type="EMBL" id="LAZR01009572">
    <property type="protein sequence ID" value="KKM71805.1"/>
    <property type="molecule type" value="Genomic_DNA"/>
</dbReference>
<dbReference type="PANTHER" id="PTHR33877">
    <property type="entry name" value="SLL1193 PROTEIN"/>
    <property type="match status" value="1"/>
</dbReference>
<evidence type="ECO:0000259" key="1">
    <source>
        <dbReference type="SMART" id="SM00507"/>
    </source>
</evidence>
<dbReference type="InterPro" id="IPR052892">
    <property type="entry name" value="NA-targeting_endonuclease"/>
</dbReference>
<dbReference type="SMART" id="SM00507">
    <property type="entry name" value="HNHc"/>
    <property type="match status" value="1"/>
</dbReference>
<dbReference type="AlphaFoldDB" id="A0A0F9M593"/>
<evidence type="ECO:0000313" key="2">
    <source>
        <dbReference type="EMBL" id="KKM71805.1"/>
    </source>
</evidence>
<sequence length="195" mass="22853">MRILLNQSVLVLNTGMIPIDIVTVRNAIILWYTEKARAIVEDEIERIHSVNMSIALPRVVSLVNYNKIPKRKIVYSKLNIIYRDDQICQYCGRQFPINELTIDHVIPVSRWHKIPSYRKPKSIHSWENQVCCCHSCNRHKSDKLLNEINMKLLKLPKEPAYQAHLVVSKNRAEKYGWIDYLQGFNCKIVDIINTK</sequence>
<dbReference type="GO" id="GO:0008270">
    <property type="term" value="F:zinc ion binding"/>
    <property type="evidence" value="ECO:0007669"/>
    <property type="project" value="InterPro"/>
</dbReference>
<organism evidence="2">
    <name type="scientific">marine sediment metagenome</name>
    <dbReference type="NCBI Taxonomy" id="412755"/>
    <lineage>
        <taxon>unclassified sequences</taxon>
        <taxon>metagenomes</taxon>
        <taxon>ecological metagenomes</taxon>
    </lineage>
</organism>